<evidence type="ECO:0000313" key="1">
    <source>
        <dbReference type="EMBL" id="NDV12145.1"/>
    </source>
</evidence>
<dbReference type="Proteomes" id="UP000482578">
    <property type="component" value="Unassembled WGS sequence"/>
</dbReference>
<dbReference type="EMBL" id="JAAGAA010000003">
    <property type="protein sequence ID" value="NDV12145.1"/>
    <property type="molecule type" value="Genomic_DNA"/>
</dbReference>
<comment type="caution">
    <text evidence="1">The sequence shown here is derived from an EMBL/GenBank/DDBJ whole genome shotgun (WGS) entry which is preliminary data.</text>
</comment>
<organism evidence="1 2">
    <name type="scientific">Crenobacter caeni</name>
    <dbReference type="NCBI Taxonomy" id="2705474"/>
    <lineage>
        <taxon>Bacteria</taxon>
        <taxon>Pseudomonadati</taxon>
        <taxon>Pseudomonadota</taxon>
        <taxon>Betaproteobacteria</taxon>
        <taxon>Neisseriales</taxon>
        <taxon>Neisseriaceae</taxon>
        <taxon>Crenobacter</taxon>
    </lineage>
</organism>
<dbReference type="RefSeq" id="WP_163315378.1">
    <property type="nucleotide sequence ID" value="NZ_JAAGAA010000003.1"/>
</dbReference>
<keyword evidence="2" id="KW-1185">Reference proteome</keyword>
<gene>
    <name evidence="1" type="ORF">GZH52_04945</name>
</gene>
<dbReference type="AlphaFoldDB" id="A0A6B2KPN4"/>
<name>A0A6B2KPN4_9NEIS</name>
<sequence>MDIEAYGTGATLTAVCTRLAAAGHALTRRDGPDALVCGRWQLDLSAPTPQAAQALAAFHGGRYADLAAHWLPAGERLGFAVYAGGAADEACAVADALAPLPGAWLDCGPAGSATFSWQCVEALRYAQHLGLLHEALPDTTEWLRRQQQLLARLDELAGRYLACHPALTTTTPAFPPAGHPHFAQALARWLNHVLALRSAWQHLLEQPAP</sequence>
<reference evidence="1 2" key="1">
    <citation type="submission" date="2020-02" db="EMBL/GenBank/DDBJ databases">
        <authorList>
            <person name="Yang Z."/>
        </authorList>
    </citation>
    <scope>NUCLEOTIDE SEQUENCE [LARGE SCALE GENOMIC DNA]</scope>
    <source>
        <strain evidence="1 2">HX-7-9</strain>
    </source>
</reference>
<evidence type="ECO:0000313" key="2">
    <source>
        <dbReference type="Proteomes" id="UP000482578"/>
    </source>
</evidence>
<protein>
    <submittedName>
        <fullName evidence="1">Uncharacterized protein</fullName>
    </submittedName>
</protein>
<accession>A0A6B2KPN4</accession>
<proteinExistence type="predicted"/>